<organism evidence="2 3">
    <name type="scientific">Rhizoctonia solani</name>
    <dbReference type="NCBI Taxonomy" id="456999"/>
    <lineage>
        <taxon>Eukaryota</taxon>
        <taxon>Fungi</taxon>
        <taxon>Dikarya</taxon>
        <taxon>Basidiomycota</taxon>
        <taxon>Agaricomycotina</taxon>
        <taxon>Agaricomycetes</taxon>
        <taxon>Cantharellales</taxon>
        <taxon>Ceratobasidiaceae</taxon>
        <taxon>Rhizoctonia</taxon>
    </lineage>
</organism>
<dbReference type="InterPro" id="IPR024983">
    <property type="entry name" value="CHAT_dom"/>
</dbReference>
<reference evidence="2" key="1">
    <citation type="submission" date="2021-01" db="EMBL/GenBank/DDBJ databases">
        <authorList>
            <person name="Kaushik A."/>
        </authorList>
    </citation>
    <scope>NUCLEOTIDE SEQUENCE</scope>
    <source>
        <strain evidence="2">AG1-1A</strain>
    </source>
</reference>
<feature type="domain" description="CHAT" evidence="1">
    <location>
        <begin position="946"/>
        <end position="1236"/>
    </location>
</feature>
<evidence type="ECO:0000259" key="1">
    <source>
        <dbReference type="Pfam" id="PF12770"/>
    </source>
</evidence>
<accession>A0A8H3BXK4</accession>
<dbReference type="Proteomes" id="UP000663840">
    <property type="component" value="Unassembled WGS sequence"/>
</dbReference>
<sequence>MSKEERNRLFESGIAALSQAKSSSDPTNYASLIAEAKRDLDQAVDLTERDDPNFANYVHIWASTHALCIAFVDYSAELDSYLASSPLVENLNNWFRECPGQIVNKFSIEEQELEDFWAGVTEIQDERYSSLDIPALISPGALAVSVDVFGEAISHSGSNTIHIWSLCRSIALYLRMDLYNPSEISLSISSFTKATALKDTNEGSPDDTDPFLLKTVELMFNNPQNDFRYDSLRSLAAFYAQRQLTTFNELWSSYQSDGTSTNLDDAISASFEGILWTRDAGIPDNIRFELVFGYAGAAYERFNFSQNTEDLENPVQLLQEVPFYVGIDKEQMAAAKQLQALMSADLAYILSESHEVEDWVKAVTFWKQSVLVTEPDTPDLSKRLFELGNLAFKICKTSEDWKAEYFSEACDAYERASITATDAPFAAEIHFERASIFYYRFLETLTRKDLDLSMKFGTKACDLVRQTPFPGLKDAHWSGIYTHCSKLIRSVQENIKGDDRDITEKLEEVVELLELIIPYPHTNRLFAINRLGLTYTLLARIQRRAGQSIAFCRNYLEKALELHESTIKETPSESDFIYVRYNLVGSTYYQLYDLTTTDDPLHSSYLNLSIDNFRLAYPPGNLNLNYAMKLAKALEDRYKLSKERSDLDECVDVLCPDQAKPQFGHSKVFLDAATLLVRICHDYNLHEIVLEGYKRVFVALRKMIRLGLSSTERQDAIVYSVGYACDAAASALEQGQVNVAVELLEEGRNLFFSQLLPIQMDTTSIKLQDPDLASYLDETIDKIKQYYRATDAASYRPNQVDYEGGFADDIEEISRDYTPESMKLLRYGSELERWLGIVRKLPGHEHFMSLSPFSHLRQAASVCPIVYISVSRFRCDALVIGSEKQDVLIVPLPTTFEKVLALSQTMRRNIFQQGRGVRDDTPEDGTRAMVQRRTRGLTPTQEIQGVLRQLWTTIVQPVLLALDYLSSGNTPSDILPRLCWCPSGPSATFLPLHAAGDYARGPEHCAMTHVVSTYIPTISSLLHGLERKPHSNSQDAHMLLISQPASPPNLPLPGVIVERDRILATFEEIKGSGNITSLHDKAGLVEEVVKQLPSHEMLHLACHGIQDTFNPLDSSVVLHDGNLTIREIIQTPLPKAELVYLSACQTATGSIKTPDESFSLAGSFMFAGYRGAVATMWSINDQDGCDVATSFYRRILQSDGDPVSNSALALHCAVQELRGANPEIDPIRWIPFVYFGVPGPIGDSSDNAV</sequence>
<name>A0A8H3BXK4_9AGAM</name>
<protein>
    <recommendedName>
        <fullName evidence="1">CHAT domain-containing protein</fullName>
    </recommendedName>
</protein>
<dbReference type="AlphaFoldDB" id="A0A8H3BXK4"/>
<proteinExistence type="predicted"/>
<dbReference type="Pfam" id="PF12770">
    <property type="entry name" value="CHAT"/>
    <property type="match status" value="1"/>
</dbReference>
<dbReference type="EMBL" id="CAJMWR010003686">
    <property type="protein sequence ID" value="CAE6466639.1"/>
    <property type="molecule type" value="Genomic_DNA"/>
</dbReference>
<comment type="caution">
    <text evidence="2">The sequence shown here is derived from an EMBL/GenBank/DDBJ whole genome shotgun (WGS) entry which is preliminary data.</text>
</comment>
<evidence type="ECO:0000313" key="3">
    <source>
        <dbReference type="Proteomes" id="UP000663840"/>
    </source>
</evidence>
<evidence type="ECO:0000313" key="2">
    <source>
        <dbReference type="EMBL" id="CAE6466639.1"/>
    </source>
</evidence>
<gene>
    <name evidence="2" type="ORF">RDB_LOCUS110216</name>
</gene>